<gene>
    <name evidence="2" type="ORF">N7644_00700</name>
</gene>
<sequence>MDNMTLLQALVYARSRKVVLPGEYYLLDLNSRQYASTVSCLAGLDQIKSVLNAVYKTVETGGTFQDFQDLVEAEGINLSEAQLDNVFRTNAQNAYAHGKWLHQQRNKEKRPYLQYMAINDSRVRPSHLALDGIVRHIDDPFWQTYYPPNGYRCRCTTRALTEKQAQSKGITPNDELPSIQLDSGWSFQPSNYEKQPETILNSRKTSQANTPEEKLVIEDFSRKAATESEAIDQIKISLSEFDNIKREMLDEMVDKTITLDPNIRPSDLRITLDLADEKENALTNILRLSELQKDQQGTVAKSIWDKIMGAFNRLYRFAKNTANKLTGNSIRGIDDLNLTAGNVIGIKTPTLFREAEKAGKQIIILDAKGVAIDLSKISGLDGTLLAPNLSLEVVSNSDEQIVLKRTKEQAVRYFIANQNAFSLY</sequence>
<evidence type="ECO:0000259" key="1">
    <source>
        <dbReference type="Pfam" id="PF04233"/>
    </source>
</evidence>
<accession>A0AA42I9Q3</accession>
<reference evidence="2" key="1">
    <citation type="submission" date="2022-09" db="EMBL/GenBank/DDBJ databases">
        <title>Intensive care unit water sources are persistently colonized with multi-drug resistant bacteria and are the site of extensive horizontal gene transfer of antibiotic resistance genes.</title>
        <authorList>
            <person name="Diorio-Toth L."/>
        </authorList>
    </citation>
    <scope>NUCLEOTIDE SEQUENCE</scope>
    <source>
        <strain evidence="2">GD04005</strain>
    </source>
</reference>
<comment type="caution">
    <text evidence="2">The sequence shown here is derived from an EMBL/GenBank/DDBJ whole genome shotgun (WGS) entry which is preliminary data.</text>
</comment>
<dbReference type="EMBL" id="JAOEEO010000001">
    <property type="protein sequence ID" value="MDH0562198.1"/>
    <property type="molecule type" value="Genomic_DNA"/>
</dbReference>
<evidence type="ECO:0000313" key="2">
    <source>
        <dbReference type="EMBL" id="MDH0562198.1"/>
    </source>
</evidence>
<organism evidence="2 3">
    <name type="scientific">Acinetobacter courvalinii</name>
    <dbReference type="NCBI Taxonomy" id="280147"/>
    <lineage>
        <taxon>Bacteria</taxon>
        <taxon>Pseudomonadati</taxon>
        <taxon>Pseudomonadota</taxon>
        <taxon>Gammaproteobacteria</taxon>
        <taxon>Moraxellales</taxon>
        <taxon>Moraxellaceae</taxon>
        <taxon>Acinetobacter</taxon>
    </lineage>
</organism>
<evidence type="ECO:0000313" key="3">
    <source>
        <dbReference type="Proteomes" id="UP001159329"/>
    </source>
</evidence>
<name>A0AA42I9Q3_9GAMM</name>
<dbReference type="NCBIfam" id="TIGR01641">
    <property type="entry name" value="phageSPP1_gp7"/>
    <property type="match status" value="1"/>
</dbReference>
<dbReference type="AlphaFoldDB" id="A0AA42I9Q3"/>
<dbReference type="Pfam" id="PF04233">
    <property type="entry name" value="Phage_Mu_F"/>
    <property type="match status" value="1"/>
</dbReference>
<dbReference type="RefSeq" id="WP_279694083.1">
    <property type="nucleotide sequence ID" value="NZ_JAOEEO010000001.1"/>
</dbReference>
<dbReference type="InterPro" id="IPR006528">
    <property type="entry name" value="Phage_head_morphogenesis_dom"/>
</dbReference>
<dbReference type="Proteomes" id="UP001159329">
    <property type="component" value="Unassembled WGS sequence"/>
</dbReference>
<proteinExistence type="predicted"/>
<feature type="domain" description="Phage head morphogenesis" evidence="1">
    <location>
        <begin position="49"/>
        <end position="157"/>
    </location>
</feature>
<protein>
    <submittedName>
        <fullName evidence="2">Phage minor head protein</fullName>
    </submittedName>
</protein>